<name>A0A0S4JIG9_BODSA</name>
<dbReference type="VEuPathDB" id="TriTrypDB:BSAL_24300"/>
<dbReference type="Proteomes" id="UP000051952">
    <property type="component" value="Unassembled WGS sequence"/>
</dbReference>
<dbReference type="EMBL" id="CYKH01001782">
    <property type="protein sequence ID" value="CUG89964.1"/>
    <property type="molecule type" value="Genomic_DNA"/>
</dbReference>
<proteinExistence type="predicted"/>
<gene>
    <name evidence="1" type="ORF">BSAL_24300</name>
</gene>
<evidence type="ECO:0000313" key="2">
    <source>
        <dbReference type="Proteomes" id="UP000051952"/>
    </source>
</evidence>
<dbReference type="InterPro" id="IPR032675">
    <property type="entry name" value="LRR_dom_sf"/>
</dbReference>
<accession>A0A0S4JIG9</accession>
<reference evidence="2" key="1">
    <citation type="submission" date="2015-09" db="EMBL/GenBank/DDBJ databases">
        <authorList>
            <consortium name="Pathogen Informatics"/>
        </authorList>
    </citation>
    <scope>NUCLEOTIDE SEQUENCE [LARGE SCALE GENOMIC DNA]</scope>
    <source>
        <strain evidence="2">Lake Konstanz</strain>
    </source>
</reference>
<dbReference type="SMART" id="SM00368">
    <property type="entry name" value="LRR_RI"/>
    <property type="match status" value="2"/>
</dbReference>
<protein>
    <submittedName>
        <fullName evidence="1">Calpain-like cysteine peptidase, putative</fullName>
    </submittedName>
</protein>
<dbReference type="Gene3D" id="3.80.10.10">
    <property type="entry name" value="Ribonuclease Inhibitor"/>
    <property type="match status" value="1"/>
</dbReference>
<dbReference type="SUPFAM" id="SSF52047">
    <property type="entry name" value="RNI-like"/>
    <property type="match status" value="1"/>
</dbReference>
<evidence type="ECO:0000313" key="1">
    <source>
        <dbReference type="EMBL" id="CUG89964.1"/>
    </source>
</evidence>
<keyword evidence="2" id="KW-1185">Reference proteome</keyword>
<dbReference type="AlphaFoldDB" id="A0A0S4JIG9"/>
<sequence>MKLAQTYDANCHEHACKTNSQVLSILNAVDNDVNAQTTSSVGVTIDLSQNIIGSKGIVPLLKTFGTVAQSSSQVLNSRVESSPFFLSRLILRGNFLSNSDIDTLCDALEEIQKRGVSRGNKSLEWLDISDNPISQPAGKRLHLFVARVPSVRTLVLDQTLINVGLQARINRVLDVRNKKHIVPHNNPNDKREGTPIVAPPARLRALHVLFTTSLSICVDPASQTHLTTTLHEPLALLMRSSRVHSESESITDPLHLMHTPRSRNSDGVFPSRAVVDVENEIPTGTVGHWLLKQFDSRSTSTASQETQQQQSRGYLTSPFENLHLLFALPKDSFMGVELLMQSAVLHNFFSRAGVAYSEFPMLGGLRATSETMLRDPERSGLNLLLAAAFGDPQPQFSEMPAAIGSPASPSGAPSIMNGSTTGSPFEARGAIKLPQVIMLTSIVADEVPPLPLAPPGAMSSLLSESSLMSSAADGIERNCRSSASLRDDQLQQLMRATPIGPLLGLMDLCDQEEGASAPLLLLRPTLAALATPTPSQSPAPLATPKATVG</sequence>
<organism evidence="1 2">
    <name type="scientific">Bodo saltans</name>
    <name type="common">Flagellated protozoan</name>
    <dbReference type="NCBI Taxonomy" id="75058"/>
    <lineage>
        <taxon>Eukaryota</taxon>
        <taxon>Discoba</taxon>
        <taxon>Euglenozoa</taxon>
        <taxon>Kinetoplastea</taxon>
        <taxon>Metakinetoplastina</taxon>
        <taxon>Eubodonida</taxon>
        <taxon>Bodonidae</taxon>
        <taxon>Bodo</taxon>
    </lineage>
</organism>